<feature type="transmembrane region" description="Helical" evidence="1">
    <location>
        <begin position="78"/>
        <end position="96"/>
    </location>
</feature>
<keyword evidence="3" id="KW-1185">Reference proteome</keyword>
<gene>
    <name evidence="2" type="ordered locus">FraEuI1c_7026</name>
</gene>
<dbReference type="AlphaFoldDB" id="E3IX93"/>
<keyword evidence="1" id="KW-0812">Transmembrane</keyword>
<dbReference type="EMBL" id="CP002299">
    <property type="protein sequence ID" value="ADP84993.1"/>
    <property type="molecule type" value="Genomic_DNA"/>
</dbReference>
<reference evidence="2 3" key="1">
    <citation type="submission" date="2010-10" db="EMBL/GenBank/DDBJ databases">
        <title>Complete sequence of Frankia sp. EuI1c.</title>
        <authorList>
            <consortium name="US DOE Joint Genome Institute"/>
            <person name="Lucas S."/>
            <person name="Copeland A."/>
            <person name="Lapidus A."/>
            <person name="Cheng J.-F."/>
            <person name="Bruce D."/>
            <person name="Goodwin L."/>
            <person name="Pitluck S."/>
            <person name="Chertkov O."/>
            <person name="Detter J.C."/>
            <person name="Han C."/>
            <person name="Tapia R."/>
            <person name="Land M."/>
            <person name="Hauser L."/>
            <person name="Jeffries C."/>
            <person name="Kyrpides N."/>
            <person name="Ivanova N."/>
            <person name="Mikhailova N."/>
            <person name="Beauchemin N."/>
            <person name="Sen A."/>
            <person name="Sur S.A."/>
            <person name="Gtari M."/>
            <person name="Wall L."/>
            <person name="Tisa L."/>
            <person name="Woyke T."/>
        </authorList>
    </citation>
    <scope>NUCLEOTIDE SEQUENCE [LARGE SCALE GENOMIC DNA]</scope>
    <source>
        <strain evidence="3">DSM 45817 / CECT 9037 / EuI1c</strain>
    </source>
</reference>
<keyword evidence="1" id="KW-1133">Transmembrane helix</keyword>
<feature type="transmembrane region" description="Helical" evidence="1">
    <location>
        <begin position="27"/>
        <end position="44"/>
    </location>
</feature>
<dbReference type="eggNOG" id="ENOG5033PW3">
    <property type="taxonomic scope" value="Bacteria"/>
</dbReference>
<dbReference type="KEGG" id="fri:FraEuI1c_7026"/>
<dbReference type="OrthoDB" id="5176604at2"/>
<dbReference type="InParanoid" id="E3IX93"/>
<feature type="transmembrane region" description="Helical" evidence="1">
    <location>
        <begin position="51"/>
        <end position="72"/>
    </location>
</feature>
<feature type="transmembrane region" description="Helical" evidence="1">
    <location>
        <begin position="108"/>
        <end position="127"/>
    </location>
</feature>
<organism evidence="2 3">
    <name type="scientific">Pseudofrankia inefficax (strain DSM 45817 / CECT 9037 / DDB 130130 / EuI1c)</name>
    <name type="common">Frankia inefficax</name>
    <dbReference type="NCBI Taxonomy" id="298654"/>
    <lineage>
        <taxon>Bacteria</taxon>
        <taxon>Bacillati</taxon>
        <taxon>Actinomycetota</taxon>
        <taxon>Actinomycetes</taxon>
        <taxon>Frankiales</taxon>
        <taxon>Frankiaceae</taxon>
        <taxon>Pseudofrankia</taxon>
    </lineage>
</organism>
<keyword evidence="1" id="KW-0472">Membrane</keyword>
<name>E3IX93_PSEI1</name>
<protein>
    <submittedName>
        <fullName evidence="2">Uncharacterized protein</fullName>
    </submittedName>
</protein>
<sequence>MTAPEGTPSPGPEGTINPAGSVNGEPVAVALGNASLFGVGYLMLGRRGLAALTGLVTLVLLIILGTAARTLWFEIVVLLWWLTLVAHGWYLAGGWPPRRRRAGSRSRLVLGVAVFLPVLVAFALLRLHVASINDRVAAAVRSGDCRRATAALAGRWAGDYLADAPGAVRGAGTGRVCGSLGDTAGRLDAVVTNSDLSSLPPALTNLSAVLAAWPDHAPMVLRTLDDFLGRLPLSNPCDTVKVLDTLGAYSPRDAVRDQAGAAVPRLTPPALLGCGDREFGSKDWNGAKASYQRLLDDYPKSPLVPKAFGGLVAANRAIELDHVRAALGAGPDTSYCSNPVTWSGATPYRGASPNRAVLHGQNTYTNQLPGDWLVDDVAKAPLVICVSPKEYGDLVESCDYDSDAVTSVFGTRTVSFHKVAVPIRVVEVLTGHVVADLRVQVTGASCPSVIDYTTFGYFDTGPSPDMYVDVPDSDVSAAVRDALAPIINP</sequence>
<proteinExistence type="predicted"/>
<dbReference type="Proteomes" id="UP000002484">
    <property type="component" value="Chromosome"/>
</dbReference>
<evidence type="ECO:0000313" key="2">
    <source>
        <dbReference type="EMBL" id="ADP84993.1"/>
    </source>
</evidence>
<dbReference type="HOGENOM" id="CLU_026219_0_0_11"/>
<evidence type="ECO:0000256" key="1">
    <source>
        <dbReference type="SAM" id="Phobius"/>
    </source>
</evidence>
<dbReference type="RefSeq" id="WP_013428104.1">
    <property type="nucleotide sequence ID" value="NC_014666.1"/>
</dbReference>
<accession>E3IX93</accession>
<evidence type="ECO:0000313" key="3">
    <source>
        <dbReference type="Proteomes" id="UP000002484"/>
    </source>
</evidence>